<accession>A0A8C9D108</accession>
<proteinExistence type="predicted"/>
<feature type="compositionally biased region" description="Pro residues" evidence="1">
    <location>
        <begin position="160"/>
        <end position="170"/>
    </location>
</feature>
<feature type="compositionally biased region" description="Polar residues" evidence="1">
    <location>
        <begin position="136"/>
        <end position="146"/>
    </location>
</feature>
<reference evidence="2" key="1">
    <citation type="journal article" date="2019" name="bioRxiv">
        <title>Long live the king: chromosome-level assembly of the lion (Panthera leo) using linked-read, Hi-C, and long read data.</title>
        <authorList>
            <person name="Armstrong E.E."/>
            <person name="Taylor R.W."/>
            <person name="Miller D.E."/>
            <person name="Kaelin C."/>
            <person name="Barsh G."/>
            <person name="Hadly E.A."/>
            <person name="Petrov D."/>
        </authorList>
    </citation>
    <scope>NUCLEOTIDE SEQUENCE [LARGE SCALE GENOMIC DNA]</scope>
</reference>
<evidence type="ECO:0000313" key="3">
    <source>
        <dbReference type="Proteomes" id="UP000694399"/>
    </source>
</evidence>
<reference evidence="2" key="2">
    <citation type="submission" date="2025-08" db="UniProtKB">
        <authorList>
            <consortium name="Ensembl"/>
        </authorList>
    </citation>
    <scope>IDENTIFICATION</scope>
</reference>
<sequence length="256" mass="27923">MDPGVGGQSAQGKWEEHRPEGKEGPLPNSIFPQRCLPLGSHSPFPALLEAVAKFPTTSWQTPKACSAPRRGQLLMRDLVQLQPGQERAWEVGGWVPGSGSSWFLSGASEPVSAGPQHLGRGDQRPGEARPGPPHLTQPTEFLTEYSSRGAREPRGEMRPGCPPDPKPPRPSGEVLGHRQPVVVLFSLHALHSWGCHPTRPESVSTCRNTQAAPGITSQQDCSCWLRSWARRSRPEPLSLPFPAYAASRSRPQVARR</sequence>
<reference evidence="2" key="3">
    <citation type="submission" date="2025-09" db="UniProtKB">
        <authorList>
            <consortium name="Ensembl"/>
        </authorList>
    </citation>
    <scope>IDENTIFICATION</scope>
</reference>
<feature type="region of interest" description="Disordered" evidence="1">
    <location>
        <begin position="1"/>
        <end position="32"/>
    </location>
</feature>
<name>A0A8C9D108_PANLE</name>
<dbReference type="GeneTree" id="ENSGT00910000146927"/>
<evidence type="ECO:0000256" key="1">
    <source>
        <dbReference type="SAM" id="MobiDB-lite"/>
    </source>
</evidence>
<evidence type="ECO:0000313" key="2">
    <source>
        <dbReference type="Ensembl" id="ENSPLOP00000006318.1"/>
    </source>
</evidence>
<organism evidence="2 3">
    <name type="scientific">Panthera leo</name>
    <name type="common">Lion</name>
    <dbReference type="NCBI Taxonomy" id="9689"/>
    <lineage>
        <taxon>Eukaryota</taxon>
        <taxon>Metazoa</taxon>
        <taxon>Chordata</taxon>
        <taxon>Craniata</taxon>
        <taxon>Vertebrata</taxon>
        <taxon>Euteleostomi</taxon>
        <taxon>Mammalia</taxon>
        <taxon>Eutheria</taxon>
        <taxon>Laurasiatheria</taxon>
        <taxon>Carnivora</taxon>
        <taxon>Feliformia</taxon>
        <taxon>Felidae</taxon>
        <taxon>Pantherinae</taxon>
        <taxon>Panthera</taxon>
    </lineage>
</organism>
<dbReference type="Ensembl" id="ENSPLOT00000006988.1">
    <property type="protein sequence ID" value="ENSPLOP00000006318.1"/>
    <property type="gene ID" value="ENSPLOG00000004612.1"/>
</dbReference>
<dbReference type="OMA" id="CHPTRPE"/>
<feature type="region of interest" description="Disordered" evidence="1">
    <location>
        <begin position="105"/>
        <end position="175"/>
    </location>
</feature>
<dbReference type="AlphaFoldDB" id="A0A8C9D108"/>
<feature type="compositionally biased region" description="Basic and acidic residues" evidence="1">
    <location>
        <begin position="13"/>
        <end position="23"/>
    </location>
</feature>
<keyword evidence="3" id="KW-1185">Reference proteome</keyword>
<dbReference type="Proteomes" id="UP000694399">
    <property type="component" value="Chromosome B2"/>
</dbReference>
<protein>
    <submittedName>
        <fullName evidence="2">Uncharacterized protein</fullName>
    </submittedName>
</protein>